<evidence type="ECO:0000256" key="1">
    <source>
        <dbReference type="SAM" id="SignalP"/>
    </source>
</evidence>
<dbReference type="AlphaFoldDB" id="R7U7M8"/>
<proteinExistence type="predicted"/>
<keyword evidence="1" id="KW-0732">Signal</keyword>
<reference evidence="2 4" key="2">
    <citation type="journal article" date="2013" name="Nature">
        <title>Insights into bilaterian evolution from three spiralian genomes.</title>
        <authorList>
            <person name="Simakov O."/>
            <person name="Marletaz F."/>
            <person name="Cho S.J."/>
            <person name="Edsinger-Gonzales E."/>
            <person name="Havlak P."/>
            <person name="Hellsten U."/>
            <person name="Kuo D.H."/>
            <person name="Larsson T."/>
            <person name="Lv J."/>
            <person name="Arendt D."/>
            <person name="Savage R."/>
            <person name="Osoegawa K."/>
            <person name="de Jong P."/>
            <person name="Grimwood J."/>
            <person name="Chapman J.A."/>
            <person name="Shapiro H."/>
            <person name="Aerts A."/>
            <person name="Otillar R.P."/>
            <person name="Terry A.Y."/>
            <person name="Boore J.L."/>
            <person name="Grigoriev I.V."/>
            <person name="Lindberg D.R."/>
            <person name="Seaver E.C."/>
            <person name="Weisblat D.A."/>
            <person name="Putnam N.H."/>
            <person name="Rokhsar D.S."/>
        </authorList>
    </citation>
    <scope>NUCLEOTIDE SEQUENCE</scope>
    <source>
        <strain evidence="2 4">I ESC-2004</strain>
    </source>
</reference>
<dbReference type="Proteomes" id="UP000014760">
    <property type="component" value="Unassembled WGS sequence"/>
</dbReference>
<evidence type="ECO:0000313" key="4">
    <source>
        <dbReference type="Proteomes" id="UP000014760"/>
    </source>
</evidence>
<accession>R7U7M8</accession>
<reference evidence="3" key="3">
    <citation type="submission" date="2015-06" db="UniProtKB">
        <authorList>
            <consortium name="EnsemblMetazoa"/>
        </authorList>
    </citation>
    <scope>IDENTIFICATION</scope>
</reference>
<evidence type="ECO:0000313" key="3">
    <source>
        <dbReference type="EnsemblMetazoa" id="CapteP215480"/>
    </source>
</evidence>
<reference evidence="4" key="1">
    <citation type="submission" date="2012-12" db="EMBL/GenBank/DDBJ databases">
        <authorList>
            <person name="Hellsten U."/>
            <person name="Grimwood J."/>
            <person name="Chapman J.A."/>
            <person name="Shapiro H."/>
            <person name="Aerts A."/>
            <person name="Otillar R.P."/>
            <person name="Terry A.Y."/>
            <person name="Boore J.L."/>
            <person name="Simakov O."/>
            <person name="Marletaz F."/>
            <person name="Cho S.-J."/>
            <person name="Edsinger-Gonzales E."/>
            <person name="Havlak P."/>
            <person name="Kuo D.-H."/>
            <person name="Larsson T."/>
            <person name="Lv J."/>
            <person name="Arendt D."/>
            <person name="Savage R."/>
            <person name="Osoegawa K."/>
            <person name="de Jong P."/>
            <person name="Lindberg D.R."/>
            <person name="Seaver E.C."/>
            <person name="Weisblat D.A."/>
            <person name="Putnam N.H."/>
            <person name="Grigoriev I.V."/>
            <person name="Rokhsar D.S."/>
        </authorList>
    </citation>
    <scope>NUCLEOTIDE SEQUENCE</scope>
    <source>
        <strain evidence="4">I ESC-2004</strain>
    </source>
</reference>
<dbReference type="EMBL" id="KB307198">
    <property type="protein sequence ID" value="ELT99145.1"/>
    <property type="molecule type" value="Genomic_DNA"/>
</dbReference>
<evidence type="ECO:0008006" key="5">
    <source>
        <dbReference type="Google" id="ProtNLM"/>
    </source>
</evidence>
<sequence>MKTKFVAALVLIGIALCPHRSTAVRCYQPARLINNTLLWDFDPETSPTCEGPQCFYMTIIETGEIPFRGCPNWKTMNGCVDDVLEGTPVKHCFCDTDLCNGAEGPESGAKGLKIGTQTGVMFGLLLSALGSTILSQL</sequence>
<feature type="chain" id="PRO_5008787730" description="UPAR/Ly6 domain-containing protein" evidence="1">
    <location>
        <begin position="24"/>
        <end position="137"/>
    </location>
</feature>
<protein>
    <recommendedName>
        <fullName evidence="5">UPAR/Ly6 domain-containing protein</fullName>
    </recommendedName>
</protein>
<dbReference type="Gene3D" id="2.10.60.10">
    <property type="entry name" value="CD59"/>
    <property type="match status" value="1"/>
</dbReference>
<dbReference type="HOGENOM" id="CLU_2087100_0_0_1"/>
<gene>
    <name evidence="2" type="ORF">CAPTEDRAFT_215480</name>
</gene>
<dbReference type="SUPFAM" id="SSF57302">
    <property type="entry name" value="Snake toxin-like"/>
    <property type="match status" value="1"/>
</dbReference>
<dbReference type="OrthoDB" id="6496929at2759"/>
<name>R7U7M8_CAPTE</name>
<dbReference type="EnsemblMetazoa" id="CapteT215480">
    <property type="protein sequence ID" value="CapteP215480"/>
    <property type="gene ID" value="CapteG215480"/>
</dbReference>
<dbReference type="EMBL" id="AMQN01001976">
    <property type="status" value="NOT_ANNOTATED_CDS"/>
    <property type="molecule type" value="Genomic_DNA"/>
</dbReference>
<feature type="signal peptide" evidence="1">
    <location>
        <begin position="1"/>
        <end position="23"/>
    </location>
</feature>
<evidence type="ECO:0000313" key="2">
    <source>
        <dbReference type="EMBL" id="ELT99145.1"/>
    </source>
</evidence>
<organism evidence="2">
    <name type="scientific">Capitella teleta</name>
    <name type="common">Polychaete worm</name>
    <dbReference type="NCBI Taxonomy" id="283909"/>
    <lineage>
        <taxon>Eukaryota</taxon>
        <taxon>Metazoa</taxon>
        <taxon>Spiralia</taxon>
        <taxon>Lophotrochozoa</taxon>
        <taxon>Annelida</taxon>
        <taxon>Polychaeta</taxon>
        <taxon>Sedentaria</taxon>
        <taxon>Scolecida</taxon>
        <taxon>Capitellidae</taxon>
        <taxon>Capitella</taxon>
    </lineage>
</organism>
<dbReference type="InterPro" id="IPR045860">
    <property type="entry name" value="Snake_toxin-like_sf"/>
</dbReference>
<keyword evidence="4" id="KW-1185">Reference proteome</keyword>